<dbReference type="EMBL" id="JAHLFO010000140">
    <property type="protein sequence ID" value="MBU3814865.1"/>
    <property type="molecule type" value="Genomic_DNA"/>
</dbReference>
<evidence type="ECO:0000313" key="9">
    <source>
        <dbReference type="Proteomes" id="UP000824236"/>
    </source>
</evidence>
<dbReference type="Gene3D" id="1.25.40.390">
    <property type="match status" value="1"/>
</dbReference>
<dbReference type="PROSITE" id="PS51257">
    <property type="entry name" value="PROKAR_LIPOPROTEIN"/>
    <property type="match status" value="1"/>
</dbReference>
<reference evidence="8" key="1">
    <citation type="journal article" date="2021" name="PeerJ">
        <title>Extensive microbial diversity within the chicken gut microbiome revealed by metagenomics and culture.</title>
        <authorList>
            <person name="Gilroy R."/>
            <person name="Ravi A."/>
            <person name="Getino M."/>
            <person name="Pursley I."/>
            <person name="Horton D.L."/>
            <person name="Alikhan N.F."/>
            <person name="Baker D."/>
            <person name="Gharbi K."/>
            <person name="Hall N."/>
            <person name="Watson M."/>
            <person name="Adriaenssens E.M."/>
            <person name="Foster-Nyarko E."/>
            <person name="Jarju S."/>
            <person name="Secka A."/>
            <person name="Antonio M."/>
            <person name="Oren A."/>
            <person name="Chaudhuri R.R."/>
            <person name="La Ragione R."/>
            <person name="Hildebrand F."/>
            <person name="Pallen M.J."/>
        </authorList>
    </citation>
    <scope>NUCLEOTIDE SEQUENCE</scope>
    <source>
        <strain evidence="8">B3-3758</strain>
    </source>
</reference>
<sequence length="565" mass="62952">MKKIFQFASIAALSLATLTGCIKVIDPQSSSVTVDQAGDAPGSFDNFVASITNTMAGKFVYSASSQSPYDYGYPSFFLMRDVMGQDIVLEDSGSEWYTTWYTCGTGLGPLYAVCQYPWTYFYGWIKSCNDVLNLAGSEPSTDQYYGVGLAYAMRAMFYMDMARMFAQKSYAIDAQAETVPLVLETTSLDALASNPRATNEVMWTQILSDLDQAETYLADYQRADKYEVDLSVVYGLKARAYLTMENWAEAQAYAERAMSGYSMLTTDQYLSRTNGFNTPDGNSSWMFAVRFRSDDPCILNNDADSSWGSQMIIEVSPSGCGYAANYGTPKRIDYHLYQSIPESDIRKQCYVDFAIDDMSQDDAVAALSDYSDDPEGILTTAAATPSGVVGGLEVKFRPAGGVHDNQYTAFTVSVPLMRVEEMMLIQAEAAGMQNESQGIQLLTSFARQRDPNYEYGTHSHENYGSSYATAFQNEVWWQRRVELWGEGFSTYDIKRLDKGIIRSYAGTNHPQGYRWNYGGYDTNGGSIHPNWMDWCIVGTETDYNAACTNNPTPIMPTSDSPEYAW</sequence>
<accession>A0A9E2KIB1</accession>
<dbReference type="Pfam" id="PF07980">
    <property type="entry name" value="SusD_RagB"/>
    <property type="match status" value="1"/>
</dbReference>
<comment type="similarity">
    <text evidence="2">Belongs to the SusD family.</text>
</comment>
<feature type="domain" description="RagB/SusD" evidence="6">
    <location>
        <begin position="411"/>
        <end position="507"/>
    </location>
</feature>
<dbReference type="InterPro" id="IPR033985">
    <property type="entry name" value="SusD-like_N"/>
</dbReference>
<feature type="domain" description="SusD-like N-terminal" evidence="7">
    <location>
        <begin position="118"/>
        <end position="242"/>
    </location>
</feature>
<evidence type="ECO:0000256" key="4">
    <source>
        <dbReference type="ARBA" id="ARBA00023136"/>
    </source>
</evidence>
<organism evidence="8 9">
    <name type="scientific">Candidatus Bacteroides intestinipullorum</name>
    <dbReference type="NCBI Taxonomy" id="2838471"/>
    <lineage>
        <taxon>Bacteria</taxon>
        <taxon>Pseudomonadati</taxon>
        <taxon>Bacteroidota</taxon>
        <taxon>Bacteroidia</taxon>
        <taxon>Bacteroidales</taxon>
        <taxon>Bacteroidaceae</taxon>
        <taxon>Bacteroides</taxon>
    </lineage>
</organism>
<gene>
    <name evidence="8" type="ORF">H9791_10285</name>
</gene>
<dbReference type="Proteomes" id="UP000824236">
    <property type="component" value="Unassembled WGS sequence"/>
</dbReference>
<dbReference type="Pfam" id="PF14322">
    <property type="entry name" value="SusD-like_3"/>
    <property type="match status" value="1"/>
</dbReference>
<dbReference type="AlphaFoldDB" id="A0A9E2KIB1"/>
<evidence type="ECO:0000256" key="1">
    <source>
        <dbReference type="ARBA" id="ARBA00004442"/>
    </source>
</evidence>
<keyword evidence="3" id="KW-0732">Signal</keyword>
<evidence type="ECO:0000313" key="8">
    <source>
        <dbReference type="EMBL" id="MBU3814865.1"/>
    </source>
</evidence>
<proteinExistence type="inferred from homology"/>
<dbReference type="InterPro" id="IPR011990">
    <property type="entry name" value="TPR-like_helical_dom_sf"/>
</dbReference>
<keyword evidence="5" id="KW-0998">Cell outer membrane</keyword>
<name>A0A9E2KIB1_9BACE</name>
<evidence type="ECO:0000256" key="5">
    <source>
        <dbReference type="ARBA" id="ARBA00023237"/>
    </source>
</evidence>
<evidence type="ECO:0000259" key="7">
    <source>
        <dbReference type="Pfam" id="PF14322"/>
    </source>
</evidence>
<comment type="subcellular location">
    <subcellularLocation>
        <location evidence="1">Cell outer membrane</location>
    </subcellularLocation>
</comment>
<protein>
    <submittedName>
        <fullName evidence="8">RagB/SusD family nutrient uptake outer membrane protein</fullName>
    </submittedName>
</protein>
<evidence type="ECO:0000259" key="6">
    <source>
        <dbReference type="Pfam" id="PF07980"/>
    </source>
</evidence>
<dbReference type="SUPFAM" id="SSF48452">
    <property type="entry name" value="TPR-like"/>
    <property type="match status" value="1"/>
</dbReference>
<keyword evidence="4" id="KW-0472">Membrane</keyword>
<reference evidence="8" key="2">
    <citation type="submission" date="2021-04" db="EMBL/GenBank/DDBJ databases">
        <authorList>
            <person name="Gilroy R."/>
        </authorList>
    </citation>
    <scope>NUCLEOTIDE SEQUENCE</scope>
    <source>
        <strain evidence="8">B3-3758</strain>
    </source>
</reference>
<dbReference type="GO" id="GO:0009279">
    <property type="term" value="C:cell outer membrane"/>
    <property type="evidence" value="ECO:0007669"/>
    <property type="project" value="UniProtKB-SubCell"/>
</dbReference>
<dbReference type="InterPro" id="IPR012944">
    <property type="entry name" value="SusD_RagB_dom"/>
</dbReference>
<evidence type="ECO:0000256" key="2">
    <source>
        <dbReference type="ARBA" id="ARBA00006275"/>
    </source>
</evidence>
<evidence type="ECO:0000256" key="3">
    <source>
        <dbReference type="ARBA" id="ARBA00022729"/>
    </source>
</evidence>
<comment type="caution">
    <text evidence="8">The sequence shown here is derived from an EMBL/GenBank/DDBJ whole genome shotgun (WGS) entry which is preliminary data.</text>
</comment>